<dbReference type="InterPro" id="IPR005673">
    <property type="entry name" value="ABC_phos-bd_PstS"/>
</dbReference>
<evidence type="ECO:0000256" key="4">
    <source>
        <dbReference type="PIRNR" id="PIRNR002756"/>
    </source>
</evidence>
<dbReference type="EMBL" id="CP021121">
    <property type="protein sequence ID" value="ARQ70106.1"/>
    <property type="molecule type" value="Genomic_DNA"/>
</dbReference>
<evidence type="ECO:0000256" key="3">
    <source>
        <dbReference type="ARBA" id="ARBA00022592"/>
    </source>
</evidence>
<proteinExistence type="inferred from homology"/>
<keyword evidence="5" id="KW-0732">Signal</keyword>
<dbReference type="OrthoDB" id="9801510at2"/>
<evidence type="ECO:0000256" key="1">
    <source>
        <dbReference type="ARBA" id="ARBA00008725"/>
    </source>
</evidence>
<dbReference type="AlphaFoldDB" id="A0A1W7CZC7"/>
<name>A0A1W7CZC7_9ACTN</name>
<keyword evidence="2 4" id="KW-0813">Transport</keyword>
<feature type="domain" description="PBP" evidence="6">
    <location>
        <begin position="41"/>
        <end position="329"/>
    </location>
</feature>
<evidence type="ECO:0000259" key="6">
    <source>
        <dbReference type="Pfam" id="PF12849"/>
    </source>
</evidence>
<dbReference type="InterPro" id="IPR024370">
    <property type="entry name" value="PBP_domain"/>
</dbReference>
<reference evidence="7 8" key="1">
    <citation type="submission" date="2017-05" db="EMBL/GenBank/DDBJ databases">
        <title>Complete genome sequence of Streptomyces sp. SCSIO 03032 revealed the diverse biosynthetic pathways for its bioactive secondary metabolites.</title>
        <authorList>
            <person name="Ma L."/>
            <person name="Zhu Y."/>
            <person name="Zhang W."/>
            <person name="Zhang G."/>
            <person name="Tian X."/>
            <person name="Zhang S."/>
            <person name="Zhang C."/>
        </authorList>
    </citation>
    <scope>NUCLEOTIDE SEQUENCE [LARGE SCALE GENOMIC DNA]</scope>
    <source>
        <strain evidence="7 8">SCSIO 03032</strain>
    </source>
</reference>
<dbReference type="Proteomes" id="UP000194218">
    <property type="component" value="Chromosome"/>
</dbReference>
<dbReference type="InterPro" id="IPR050962">
    <property type="entry name" value="Phosphate-bind_PstS"/>
</dbReference>
<evidence type="ECO:0000256" key="2">
    <source>
        <dbReference type="ARBA" id="ARBA00022448"/>
    </source>
</evidence>
<dbReference type="GO" id="GO:0035435">
    <property type="term" value="P:phosphate ion transmembrane transport"/>
    <property type="evidence" value="ECO:0007669"/>
    <property type="project" value="InterPro"/>
</dbReference>
<feature type="chain" id="PRO_5012032105" description="Phosphate-binding protein" evidence="5">
    <location>
        <begin position="26"/>
        <end position="363"/>
    </location>
</feature>
<dbReference type="RefSeq" id="WP_086159961.1">
    <property type="nucleotide sequence ID" value="NZ_CP021121.1"/>
</dbReference>
<dbReference type="PANTHER" id="PTHR42996:SF1">
    <property type="entry name" value="PHOSPHATE-BINDING PROTEIN PSTS"/>
    <property type="match status" value="1"/>
</dbReference>
<keyword evidence="3 4" id="KW-0592">Phosphate transport</keyword>
<dbReference type="Pfam" id="PF12849">
    <property type="entry name" value="PBP_like_2"/>
    <property type="match status" value="1"/>
</dbReference>
<sequence>MRKRLRVAAAGTAAATLLIAGCAGGDGGDGQGAAVNRGSLSGRVEGSGATFPGPLFDRWTAHYTGRVETAARVDYRAVGSGGGIEQFLAGTVDFGSSERPLGPGELDIAADVRGCAAVQFPVVFGAVALVLNDDELDGMVLTAEVIAGIYDGRITRYDDPAVAALNPGLDLPAEPIVPVRRGDGSGTTYVFSHYLTTEVPFWAERYAEGTDLDWHESTLDGEGNEGVAATVRERPGGLGYVNQSFALADELATARVVNEDGTPVAPTLEATTAASEEAEIPDDFQFAIDDIGGEGYPITGANWIFAYTCGYDDATAALLRDFWTWTLTDATADRHAAELGYAPMGRELKARVVEEIGRVGESD</sequence>
<dbReference type="GO" id="GO:0043190">
    <property type="term" value="C:ATP-binding cassette (ABC) transporter complex"/>
    <property type="evidence" value="ECO:0007669"/>
    <property type="project" value="InterPro"/>
</dbReference>
<dbReference type="GO" id="GO:0042301">
    <property type="term" value="F:phosphate ion binding"/>
    <property type="evidence" value="ECO:0007669"/>
    <property type="project" value="InterPro"/>
</dbReference>
<dbReference type="KEGG" id="smao:CAG99_15755"/>
<comment type="similarity">
    <text evidence="1 4">Belongs to the PstS family.</text>
</comment>
<evidence type="ECO:0000256" key="5">
    <source>
        <dbReference type="SAM" id="SignalP"/>
    </source>
</evidence>
<evidence type="ECO:0000313" key="7">
    <source>
        <dbReference type="EMBL" id="ARQ70106.1"/>
    </source>
</evidence>
<dbReference type="SUPFAM" id="SSF53850">
    <property type="entry name" value="Periplasmic binding protein-like II"/>
    <property type="match status" value="1"/>
</dbReference>
<dbReference type="NCBIfam" id="TIGR00975">
    <property type="entry name" value="3a0107s03"/>
    <property type="match status" value="1"/>
</dbReference>
<dbReference type="PANTHER" id="PTHR42996">
    <property type="entry name" value="PHOSPHATE-BINDING PROTEIN PSTS"/>
    <property type="match status" value="1"/>
</dbReference>
<evidence type="ECO:0000313" key="8">
    <source>
        <dbReference type="Proteomes" id="UP000194218"/>
    </source>
</evidence>
<feature type="signal peptide" evidence="5">
    <location>
        <begin position="1"/>
        <end position="25"/>
    </location>
</feature>
<keyword evidence="8" id="KW-1185">Reference proteome</keyword>
<dbReference type="PIRSF" id="PIRSF002756">
    <property type="entry name" value="PstS"/>
    <property type="match status" value="1"/>
</dbReference>
<organism evidence="7 8">
    <name type="scientific">Streptomyces marincola</name>
    <dbReference type="NCBI Taxonomy" id="2878388"/>
    <lineage>
        <taxon>Bacteria</taxon>
        <taxon>Bacillati</taxon>
        <taxon>Actinomycetota</taxon>
        <taxon>Actinomycetes</taxon>
        <taxon>Kitasatosporales</taxon>
        <taxon>Streptomycetaceae</taxon>
        <taxon>Streptomyces</taxon>
    </lineage>
</organism>
<dbReference type="CDD" id="cd13565">
    <property type="entry name" value="PBP2_PstS"/>
    <property type="match status" value="1"/>
</dbReference>
<dbReference type="Gene3D" id="3.40.190.10">
    <property type="entry name" value="Periplasmic binding protein-like II"/>
    <property type="match status" value="2"/>
</dbReference>
<accession>A0A1W7CZC7</accession>
<gene>
    <name evidence="7" type="ORF">CAG99_15755</name>
</gene>
<dbReference type="PROSITE" id="PS51257">
    <property type="entry name" value="PROKAR_LIPOPROTEIN"/>
    <property type="match status" value="1"/>
</dbReference>
<protein>
    <recommendedName>
        <fullName evidence="4">Phosphate-binding protein</fullName>
    </recommendedName>
</protein>